<dbReference type="STRING" id="1137138.A0A067NDK7"/>
<organism evidence="1 2">
    <name type="scientific">Pleurotus ostreatus (strain PC15)</name>
    <name type="common">Oyster mushroom</name>
    <dbReference type="NCBI Taxonomy" id="1137138"/>
    <lineage>
        <taxon>Eukaryota</taxon>
        <taxon>Fungi</taxon>
        <taxon>Dikarya</taxon>
        <taxon>Basidiomycota</taxon>
        <taxon>Agaricomycotina</taxon>
        <taxon>Agaricomycetes</taxon>
        <taxon>Agaricomycetidae</taxon>
        <taxon>Agaricales</taxon>
        <taxon>Pleurotineae</taxon>
        <taxon>Pleurotaceae</taxon>
        <taxon>Pleurotus</taxon>
    </lineage>
</organism>
<accession>A0A067NDK7</accession>
<evidence type="ECO:0008006" key="3">
    <source>
        <dbReference type="Google" id="ProtNLM"/>
    </source>
</evidence>
<evidence type="ECO:0000313" key="2">
    <source>
        <dbReference type="Proteomes" id="UP000027073"/>
    </source>
</evidence>
<dbReference type="Proteomes" id="UP000027073">
    <property type="component" value="Unassembled WGS sequence"/>
</dbReference>
<dbReference type="OrthoDB" id="3267074at2759"/>
<feature type="non-terminal residue" evidence="1">
    <location>
        <position position="98"/>
    </location>
</feature>
<name>A0A067NDK7_PLEO1</name>
<gene>
    <name evidence="1" type="ORF">PLEOSDRAFT_1024267</name>
</gene>
<dbReference type="VEuPathDB" id="FungiDB:PLEOSDRAFT_1024267"/>
<reference evidence="2" key="1">
    <citation type="journal article" date="2014" name="Proc. Natl. Acad. Sci. U.S.A.">
        <title>Extensive sampling of basidiomycete genomes demonstrates inadequacy of the white-rot/brown-rot paradigm for wood decay fungi.</title>
        <authorList>
            <person name="Riley R."/>
            <person name="Salamov A.A."/>
            <person name="Brown D.W."/>
            <person name="Nagy L.G."/>
            <person name="Floudas D."/>
            <person name="Held B.W."/>
            <person name="Levasseur A."/>
            <person name="Lombard V."/>
            <person name="Morin E."/>
            <person name="Otillar R."/>
            <person name="Lindquist E.A."/>
            <person name="Sun H."/>
            <person name="LaButti K.M."/>
            <person name="Schmutz J."/>
            <person name="Jabbour D."/>
            <person name="Luo H."/>
            <person name="Baker S.E."/>
            <person name="Pisabarro A.G."/>
            <person name="Walton J.D."/>
            <person name="Blanchette R.A."/>
            <person name="Henrissat B."/>
            <person name="Martin F."/>
            <person name="Cullen D."/>
            <person name="Hibbett D.S."/>
            <person name="Grigoriev I.V."/>
        </authorList>
    </citation>
    <scope>NUCLEOTIDE SEQUENCE [LARGE SCALE GENOMIC DNA]</scope>
    <source>
        <strain evidence="2">PC15</strain>
    </source>
</reference>
<sequence length="98" mass="10922">LKKRARKGWKLSERYGRMVELGLGRTSTGHKKAVASMTRRQASIITQLLTGHAPLNKHLHKIGAVPSPMCSACSLYEETVTHYLAKCTAHRVAREALR</sequence>
<protein>
    <recommendedName>
        <fullName evidence="3">Reverse transcriptase zinc-binding domain-containing protein</fullName>
    </recommendedName>
</protein>
<dbReference type="HOGENOM" id="CLU_2339255_0_0_1"/>
<dbReference type="InParanoid" id="A0A067NDK7"/>
<proteinExistence type="predicted"/>
<dbReference type="EMBL" id="KL198014">
    <property type="protein sequence ID" value="KDQ22207.1"/>
    <property type="molecule type" value="Genomic_DNA"/>
</dbReference>
<evidence type="ECO:0000313" key="1">
    <source>
        <dbReference type="EMBL" id="KDQ22207.1"/>
    </source>
</evidence>
<feature type="non-terminal residue" evidence="1">
    <location>
        <position position="1"/>
    </location>
</feature>
<dbReference type="AlphaFoldDB" id="A0A067NDK7"/>